<keyword evidence="3" id="KW-1185">Reference proteome</keyword>
<dbReference type="InterPro" id="IPR016181">
    <property type="entry name" value="Acyl_CoA_acyltransferase"/>
</dbReference>
<organism evidence="2 3">
    <name type="scientific">Vibrio agarilyticus</name>
    <dbReference type="NCBI Taxonomy" id="2726741"/>
    <lineage>
        <taxon>Bacteria</taxon>
        <taxon>Pseudomonadati</taxon>
        <taxon>Pseudomonadota</taxon>
        <taxon>Gammaproteobacteria</taxon>
        <taxon>Vibrionales</taxon>
        <taxon>Vibrionaceae</taxon>
        <taxon>Vibrio</taxon>
    </lineage>
</organism>
<dbReference type="SUPFAM" id="SSF55729">
    <property type="entry name" value="Acyl-CoA N-acyltransferases (Nat)"/>
    <property type="match status" value="1"/>
</dbReference>
<dbReference type="EMBL" id="JABAIK010000011">
    <property type="protein sequence ID" value="NLS13685.1"/>
    <property type="molecule type" value="Genomic_DNA"/>
</dbReference>
<feature type="domain" description="N-acetyltransferase" evidence="1">
    <location>
        <begin position="1"/>
        <end position="143"/>
    </location>
</feature>
<gene>
    <name evidence="2" type="ORF">HGP28_12355</name>
</gene>
<sequence length="150" mass="17558">MVIRDGQLNEVVALVAQIDEFANKESEASLAERLQNRKYLLRVAEYRDQTVGFKIGYALDDKTFYSWFGGVVPQARKLGVAQRLLDDQEQWLRARDYRQVRVKSRNRFPAMLRLLIKNGYQIEQLEAKESLIETRLHFVKTLKCGHDDIK</sequence>
<dbReference type="Proteomes" id="UP000535589">
    <property type="component" value="Unassembled WGS sequence"/>
</dbReference>
<dbReference type="Pfam" id="PF13673">
    <property type="entry name" value="Acetyltransf_10"/>
    <property type="match status" value="1"/>
</dbReference>
<name>A0A7X8TRS5_9VIBR</name>
<dbReference type="RefSeq" id="WP_168836837.1">
    <property type="nucleotide sequence ID" value="NZ_JABAIK010000011.1"/>
</dbReference>
<dbReference type="GO" id="GO:0016747">
    <property type="term" value="F:acyltransferase activity, transferring groups other than amino-acyl groups"/>
    <property type="evidence" value="ECO:0007669"/>
    <property type="project" value="InterPro"/>
</dbReference>
<comment type="caution">
    <text evidence="2">The sequence shown here is derived from an EMBL/GenBank/DDBJ whole genome shotgun (WGS) entry which is preliminary data.</text>
</comment>
<reference evidence="2 3" key="1">
    <citation type="submission" date="2020-04" db="EMBL/GenBank/DDBJ databases">
        <title>Vibrio sp. SM6, a novel species isolated from seawater.</title>
        <authorList>
            <person name="Wang X."/>
        </authorList>
    </citation>
    <scope>NUCLEOTIDE SEQUENCE [LARGE SCALE GENOMIC DNA]</scope>
    <source>
        <strain evidence="2 3">SM6</strain>
    </source>
</reference>
<dbReference type="InterPro" id="IPR000182">
    <property type="entry name" value="GNAT_dom"/>
</dbReference>
<dbReference type="Gene3D" id="3.40.630.30">
    <property type="match status" value="1"/>
</dbReference>
<evidence type="ECO:0000313" key="3">
    <source>
        <dbReference type="Proteomes" id="UP000535589"/>
    </source>
</evidence>
<evidence type="ECO:0000313" key="2">
    <source>
        <dbReference type="EMBL" id="NLS13685.1"/>
    </source>
</evidence>
<proteinExistence type="predicted"/>
<dbReference type="PROSITE" id="PS51186">
    <property type="entry name" value="GNAT"/>
    <property type="match status" value="1"/>
</dbReference>
<evidence type="ECO:0000259" key="1">
    <source>
        <dbReference type="PROSITE" id="PS51186"/>
    </source>
</evidence>
<keyword evidence="2" id="KW-0808">Transferase</keyword>
<dbReference type="CDD" id="cd04301">
    <property type="entry name" value="NAT_SF"/>
    <property type="match status" value="1"/>
</dbReference>
<protein>
    <submittedName>
        <fullName evidence="2">GNAT family N-acetyltransferase</fullName>
    </submittedName>
</protein>
<dbReference type="AlphaFoldDB" id="A0A7X8TRS5"/>
<accession>A0A7X8TRS5</accession>